<feature type="domain" description="RsdA/BaiN/AoA(So)-like insert" evidence="5">
    <location>
        <begin position="204"/>
        <end position="373"/>
    </location>
</feature>
<evidence type="ECO:0000256" key="3">
    <source>
        <dbReference type="ARBA" id="ARBA00022827"/>
    </source>
</evidence>
<dbReference type="NCBIfam" id="TIGR00275">
    <property type="entry name" value="aminoacetone oxidase family FAD-binding enzyme"/>
    <property type="match status" value="1"/>
</dbReference>
<dbReference type="Gene3D" id="1.10.8.260">
    <property type="entry name" value="HI0933 insert domain-like"/>
    <property type="match status" value="1"/>
</dbReference>
<dbReference type="Pfam" id="PF22780">
    <property type="entry name" value="HI0933_like_1st"/>
    <property type="match status" value="1"/>
</dbReference>
<accession>A0A1H3RVB6</accession>
<keyword evidence="2" id="KW-0285">Flavoprotein</keyword>
<comment type="cofactor">
    <cofactor evidence="1">
        <name>FAD</name>
        <dbReference type="ChEBI" id="CHEBI:57692"/>
    </cofactor>
</comment>
<evidence type="ECO:0000256" key="2">
    <source>
        <dbReference type="ARBA" id="ARBA00022630"/>
    </source>
</evidence>
<dbReference type="SUPFAM" id="SSF51905">
    <property type="entry name" value="FAD/NAD(P)-binding domain"/>
    <property type="match status" value="1"/>
</dbReference>
<dbReference type="PRINTS" id="PR00411">
    <property type="entry name" value="PNDRDTASEI"/>
</dbReference>
<evidence type="ECO:0008006" key="8">
    <source>
        <dbReference type="Google" id="ProtNLM"/>
    </source>
</evidence>
<evidence type="ECO:0000313" key="6">
    <source>
        <dbReference type="EMBL" id="SDZ29626.1"/>
    </source>
</evidence>
<dbReference type="PANTHER" id="PTHR42887:SF2">
    <property type="entry name" value="OS12G0638800 PROTEIN"/>
    <property type="match status" value="1"/>
</dbReference>
<feature type="domain" description="RsdA/BaiN/AoA(So)-like Rossmann fold-like" evidence="4">
    <location>
        <begin position="14"/>
        <end position="426"/>
    </location>
</feature>
<evidence type="ECO:0000259" key="5">
    <source>
        <dbReference type="Pfam" id="PF22780"/>
    </source>
</evidence>
<evidence type="ECO:0000259" key="4">
    <source>
        <dbReference type="Pfam" id="PF03486"/>
    </source>
</evidence>
<evidence type="ECO:0000256" key="1">
    <source>
        <dbReference type="ARBA" id="ARBA00001974"/>
    </source>
</evidence>
<proteinExistence type="predicted"/>
<reference evidence="7" key="1">
    <citation type="submission" date="2016-10" db="EMBL/GenBank/DDBJ databases">
        <authorList>
            <person name="Varghese N."/>
            <person name="Submissions S."/>
        </authorList>
    </citation>
    <scope>NUCLEOTIDE SEQUENCE [LARGE SCALE GENOMIC DNA]</scope>
    <source>
        <strain evidence="7">SP</strain>
    </source>
</reference>
<keyword evidence="3" id="KW-0274">FAD</keyword>
<dbReference type="InterPro" id="IPR057661">
    <property type="entry name" value="RsdA/BaiN/AoA(So)_Rossmann"/>
</dbReference>
<dbReference type="InterPro" id="IPR023166">
    <property type="entry name" value="BaiN-like_dom_sf"/>
</dbReference>
<dbReference type="Proteomes" id="UP000198935">
    <property type="component" value="Unassembled WGS sequence"/>
</dbReference>
<dbReference type="Pfam" id="PF03486">
    <property type="entry name" value="HI0933_like"/>
    <property type="match status" value="1"/>
</dbReference>
<dbReference type="Gene3D" id="3.50.50.60">
    <property type="entry name" value="FAD/NAD(P)-binding domain"/>
    <property type="match status" value="1"/>
</dbReference>
<gene>
    <name evidence="6" type="ORF">SAMN05421736_10977</name>
</gene>
<dbReference type="PANTHER" id="PTHR42887">
    <property type="entry name" value="OS12G0638800 PROTEIN"/>
    <property type="match status" value="1"/>
</dbReference>
<dbReference type="STRING" id="1503961.SAMN05421736_10977"/>
<protein>
    <recommendedName>
        <fullName evidence="8">Tricarballylate dehydrogenase</fullName>
    </recommendedName>
</protein>
<dbReference type="SUPFAM" id="SSF160996">
    <property type="entry name" value="HI0933 insert domain-like"/>
    <property type="match status" value="1"/>
</dbReference>
<dbReference type="AlphaFoldDB" id="A0A1H3RVB6"/>
<dbReference type="Gene3D" id="2.40.30.10">
    <property type="entry name" value="Translation factors"/>
    <property type="match status" value="1"/>
</dbReference>
<dbReference type="InterPro" id="IPR055178">
    <property type="entry name" value="RsdA/BaiN/AoA(So)-like_dom"/>
</dbReference>
<name>A0A1H3RVB6_9BACI</name>
<dbReference type="EMBL" id="FNPI01000009">
    <property type="protein sequence ID" value="SDZ29626.1"/>
    <property type="molecule type" value="Genomic_DNA"/>
</dbReference>
<dbReference type="PRINTS" id="PR00368">
    <property type="entry name" value="FADPNR"/>
</dbReference>
<keyword evidence="7" id="KW-1185">Reference proteome</keyword>
<evidence type="ECO:0000313" key="7">
    <source>
        <dbReference type="Proteomes" id="UP000198935"/>
    </source>
</evidence>
<sequence length="433" mass="46701">MEMMERMMKLMNFDVIVIGGGPAGLMASVAAGEHGANVLLLDKGGKLGRKLAISGGGRCNVTNRSDMEEIIANIPGNGRFMYSPFSVFNNEDIIRFFENLGIPLKEEDRGRMFPVNDKAATVVKALVDRVKALNVTIRINTEVKDVLFDKPDGKVLGVVLTTGERIAAANVVVAVGGKSVPHTGSTGDGYPWAKKAGHTITELYPTEVPVTANDSFIRAKLLQGLSLRNVVLSVLDPKTNKAVVSHEGDIVFTHFGISGPAALRCSQFVVKAIQQHRVHSVKLALDLFPAESVEAVLQTLETLLGEQPKKAVKNVLNGWLPERFVPVLLTQTAVEPLLIKTEISKEKLRALAHSVKNFPIHATGTLSLEKAFVTGGGVSVKEIKPKRMESKMMKGLFFCGEVLDIHGYTGGYNITVAFSTGYTAGQAAAMNRV</sequence>
<dbReference type="InterPro" id="IPR004792">
    <property type="entry name" value="BaiN-like"/>
</dbReference>
<organism evidence="6 7">
    <name type="scientific">Evansella caseinilytica</name>
    <dbReference type="NCBI Taxonomy" id="1503961"/>
    <lineage>
        <taxon>Bacteria</taxon>
        <taxon>Bacillati</taxon>
        <taxon>Bacillota</taxon>
        <taxon>Bacilli</taxon>
        <taxon>Bacillales</taxon>
        <taxon>Bacillaceae</taxon>
        <taxon>Evansella</taxon>
    </lineage>
</organism>
<dbReference type="InterPro" id="IPR036188">
    <property type="entry name" value="FAD/NAD-bd_sf"/>
</dbReference>